<organism evidence="2 3">
    <name type="scientific">Tengunoibacter tsumagoiensis</name>
    <dbReference type="NCBI Taxonomy" id="2014871"/>
    <lineage>
        <taxon>Bacteria</taxon>
        <taxon>Bacillati</taxon>
        <taxon>Chloroflexota</taxon>
        <taxon>Ktedonobacteria</taxon>
        <taxon>Ktedonobacterales</taxon>
        <taxon>Dictyobacteraceae</taxon>
        <taxon>Tengunoibacter</taxon>
    </lineage>
</organism>
<keyword evidence="1" id="KW-0812">Transmembrane</keyword>
<dbReference type="Proteomes" id="UP000287352">
    <property type="component" value="Unassembled WGS sequence"/>
</dbReference>
<feature type="transmembrane region" description="Helical" evidence="1">
    <location>
        <begin position="150"/>
        <end position="169"/>
    </location>
</feature>
<sequence length="641" mass="72561">MKDLNYQQQLSSVHLDREMSVHSASSVGLKGFKWPELISLVLPVVAFLLWSLSLQHEDVRKMNDLGMVSTFPPLIFVALAVLIFSFGFTLLRPRISERVLFFHLILLILMLFATQSIVEEAPRFAVVYRHAGYTDYIMRNGSVNPDLDAYFSWPGFFVFSAMLTQLAGYHDILGYAGWAPVVYNLIYMGPLYMILRTLSVDKRLIWLAMWLFFLTNWIGQDYFSPQGLNFFLYLVIMAIVLRWLQPPARLRPGFLAQKIYQSSAPVQKAYSWLTTPLIASGPVRPIQKGALVVILLLVFGFVVCSHPLTPFFVLTSMFILLLFNRCSPRWLPLIMAVMAGAWIFFMTKTFLSGHSSMVVGNVGQVSSAVSTNVTSHIQGNSEHMFVAMMRIVMTVVVWGLAFLGCIRRVRFGQVDIVAILLAIAPFPLIAAQQYGGEMFLRIYLFALPFMVFFAAAFFFPRLHPGSHPRLLAAALLILHFGLFFGFLFTRYGNERMDYVTYNELAGIRHLYQIAPERSFFLGAGDVTPWPFEGFEKYGYDSMDDDPALSGVVATRDVMRLELFLKAQHAPNSYVVFTRGQEAQLELFYGLPSDALNQFATALVHSGDFTLIYHNSDVRIYSFAAHTRPDSMQARSGKGETK</sequence>
<protein>
    <recommendedName>
        <fullName evidence="4">Glycosyltransferase RgtA/B/C/D-like domain-containing protein</fullName>
    </recommendedName>
</protein>
<keyword evidence="1" id="KW-1133">Transmembrane helix</keyword>
<feature type="transmembrane region" description="Helical" evidence="1">
    <location>
        <begin position="74"/>
        <end position="92"/>
    </location>
</feature>
<feature type="transmembrane region" description="Helical" evidence="1">
    <location>
        <begin position="330"/>
        <end position="351"/>
    </location>
</feature>
<keyword evidence="1" id="KW-0472">Membrane</keyword>
<feature type="transmembrane region" description="Helical" evidence="1">
    <location>
        <begin position="440"/>
        <end position="458"/>
    </location>
</feature>
<feature type="transmembrane region" description="Helical" evidence="1">
    <location>
        <begin position="227"/>
        <end position="244"/>
    </location>
</feature>
<feature type="transmembrane region" description="Helical" evidence="1">
    <location>
        <begin position="37"/>
        <end position="54"/>
    </location>
</feature>
<dbReference type="RefSeq" id="WP_126580259.1">
    <property type="nucleotide sequence ID" value="NZ_BIFR01000001.1"/>
</dbReference>
<keyword evidence="3" id="KW-1185">Reference proteome</keyword>
<feature type="transmembrane region" description="Helical" evidence="1">
    <location>
        <begin position="181"/>
        <end position="198"/>
    </location>
</feature>
<evidence type="ECO:0008006" key="4">
    <source>
        <dbReference type="Google" id="ProtNLM"/>
    </source>
</evidence>
<gene>
    <name evidence="2" type="ORF">KTT_25200</name>
</gene>
<feature type="transmembrane region" description="Helical" evidence="1">
    <location>
        <begin position="384"/>
        <end position="404"/>
    </location>
</feature>
<evidence type="ECO:0000313" key="3">
    <source>
        <dbReference type="Proteomes" id="UP000287352"/>
    </source>
</evidence>
<feature type="transmembrane region" description="Helical" evidence="1">
    <location>
        <begin position="290"/>
        <end position="323"/>
    </location>
</feature>
<feature type="transmembrane region" description="Helical" evidence="1">
    <location>
        <begin position="99"/>
        <end position="118"/>
    </location>
</feature>
<evidence type="ECO:0000256" key="1">
    <source>
        <dbReference type="SAM" id="Phobius"/>
    </source>
</evidence>
<feature type="transmembrane region" description="Helical" evidence="1">
    <location>
        <begin position="204"/>
        <end position="220"/>
    </location>
</feature>
<feature type="transmembrane region" description="Helical" evidence="1">
    <location>
        <begin position="470"/>
        <end position="488"/>
    </location>
</feature>
<reference evidence="3" key="1">
    <citation type="submission" date="2018-12" db="EMBL/GenBank/DDBJ databases">
        <title>Tengunoibacter tsumagoiensis gen. nov., sp. nov., Dictyobacter kobayashii sp. nov., D. alpinus sp. nov., and D. joshuensis sp. nov. and description of Dictyobacteraceae fam. nov. within the order Ktedonobacterales isolated from Tengu-no-mugimeshi.</title>
        <authorList>
            <person name="Wang C.M."/>
            <person name="Zheng Y."/>
            <person name="Sakai Y."/>
            <person name="Toyoda A."/>
            <person name="Minakuchi Y."/>
            <person name="Abe K."/>
            <person name="Yokota A."/>
            <person name="Yabe S."/>
        </authorList>
    </citation>
    <scope>NUCLEOTIDE SEQUENCE [LARGE SCALE GENOMIC DNA]</scope>
    <source>
        <strain evidence="3">Uno3</strain>
    </source>
</reference>
<proteinExistence type="predicted"/>
<dbReference type="EMBL" id="BIFR01000001">
    <property type="protein sequence ID" value="GCE12661.1"/>
    <property type="molecule type" value="Genomic_DNA"/>
</dbReference>
<dbReference type="AlphaFoldDB" id="A0A402A0X2"/>
<name>A0A402A0X2_9CHLR</name>
<evidence type="ECO:0000313" key="2">
    <source>
        <dbReference type="EMBL" id="GCE12661.1"/>
    </source>
</evidence>
<comment type="caution">
    <text evidence="2">The sequence shown here is derived from an EMBL/GenBank/DDBJ whole genome shotgun (WGS) entry which is preliminary data.</text>
</comment>
<dbReference type="OrthoDB" id="139907at2"/>
<accession>A0A402A0X2</accession>